<dbReference type="SUPFAM" id="SSF54637">
    <property type="entry name" value="Thioesterase/thiol ester dehydrase-isomerase"/>
    <property type="match status" value="1"/>
</dbReference>
<dbReference type="Pfam" id="PF01575">
    <property type="entry name" value="MaoC_dehydratas"/>
    <property type="match status" value="1"/>
</dbReference>
<name>A0A5B9E3D8_9GAMM</name>
<dbReference type="EMBL" id="CP042807">
    <property type="protein sequence ID" value="QEE25485.1"/>
    <property type="molecule type" value="Genomic_DNA"/>
</dbReference>
<dbReference type="PANTHER" id="PTHR43841">
    <property type="entry name" value="3-HYDROXYACYL-THIOESTER DEHYDRATASE HTDX-RELATED"/>
    <property type="match status" value="1"/>
</dbReference>
<organism evidence="2 3">
    <name type="scientific">Rhodanobacter glycinis</name>
    <dbReference type="NCBI Taxonomy" id="582702"/>
    <lineage>
        <taxon>Bacteria</taxon>
        <taxon>Pseudomonadati</taxon>
        <taxon>Pseudomonadota</taxon>
        <taxon>Gammaproteobacteria</taxon>
        <taxon>Lysobacterales</taxon>
        <taxon>Rhodanobacteraceae</taxon>
        <taxon>Rhodanobacter</taxon>
    </lineage>
</organism>
<reference evidence="2 3" key="1">
    <citation type="submission" date="2019-08" db="EMBL/GenBank/DDBJ databases">
        <title>Complete genome sequence of Rhodanobacter glycinis strain T01E-68 isolated from tomato root.</title>
        <authorList>
            <person name="Weon H.-Y."/>
            <person name="Lee S.A."/>
        </authorList>
    </citation>
    <scope>NUCLEOTIDE SEQUENCE [LARGE SCALE GENOMIC DNA]</scope>
    <source>
        <strain evidence="2 3">T01E-68</strain>
    </source>
</reference>
<dbReference type="AlphaFoldDB" id="A0A5B9E3D8"/>
<feature type="domain" description="MaoC-like" evidence="1">
    <location>
        <begin position="46"/>
        <end position="143"/>
    </location>
</feature>
<dbReference type="CDD" id="cd03453">
    <property type="entry name" value="SAV4209_like"/>
    <property type="match status" value="1"/>
</dbReference>
<dbReference type="InterPro" id="IPR029069">
    <property type="entry name" value="HotDog_dom_sf"/>
</dbReference>
<evidence type="ECO:0000313" key="3">
    <source>
        <dbReference type="Proteomes" id="UP000321807"/>
    </source>
</evidence>
<dbReference type="InterPro" id="IPR002539">
    <property type="entry name" value="MaoC-like_dom"/>
</dbReference>
<accession>A0A5B9E3D8</accession>
<dbReference type="PANTHER" id="PTHR43841:SF3">
    <property type="entry name" value="(3R)-HYDROXYACYL-ACP DEHYDRATASE SUBUNIT HADB"/>
    <property type="match status" value="1"/>
</dbReference>
<evidence type="ECO:0000259" key="1">
    <source>
        <dbReference type="Pfam" id="PF01575"/>
    </source>
</evidence>
<protein>
    <submittedName>
        <fullName evidence="2">Dehydratase</fullName>
    </submittedName>
</protein>
<dbReference type="Proteomes" id="UP000321807">
    <property type="component" value="Chromosome"/>
</dbReference>
<evidence type="ECO:0000313" key="2">
    <source>
        <dbReference type="EMBL" id="QEE25485.1"/>
    </source>
</evidence>
<sequence length="163" mass="18068">MRKTSWWPRCAPCSWFATDRNRHDTTAPTFQKVQVGDTLPELQLPPVDRTTLALFAGASGDHNPMHIDIDVARRAGMPDVFAQGMLGMAWLGRVVTAWAPQSRLRRFDARFQGITHLGNAMRCSGRVVEKLEHDGEPCVRIELSSANQFGQTKIVGEALVALA</sequence>
<proteinExistence type="predicted"/>
<dbReference type="Gene3D" id="3.10.129.10">
    <property type="entry name" value="Hotdog Thioesterase"/>
    <property type="match status" value="1"/>
</dbReference>
<gene>
    <name evidence="2" type="ORF">CS053_13980</name>
</gene>
<dbReference type="KEGG" id="rgl:CS053_13980"/>